<reference evidence="3" key="1">
    <citation type="submission" date="2021-02" db="EMBL/GenBank/DDBJ databases">
        <authorList>
            <person name="Dougan E. K."/>
            <person name="Rhodes N."/>
            <person name="Thang M."/>
            <person name="Chan C."/>
        </authorList>
    </citation>
    <scope>NUCLEOTIDE SEQUENCE</scope>
</reference>
<dbReference type="GO" id="GO:0004842">
    <property type="term" value="F:ubiquitin-protein transferase activity"/>
    <property type="evidence" value="ECO:0007669"/>
    <property type="project" value="InterPro"/>
</dbReference>
<feature type="domain" description="RING-type" evidence="2">
    <location>
        <begin position="29"/>
        <end position="74"/>
    </location>
</feature>
<evidence type="ECO:0000256" key="1">
    <source>
        <dbReference type="PROSITE-ProRule" id="PRU00175"/>
    </source>
</evidence>
<evidence type="ECO:0000313" key="4">
    <source>
        <dbReference type="Proteomes" id="UP000601435"/>
    </source>
</evidence>
<keyword evidence="1" id="KW-0479">Metal-binding</keyword>
<dbReference type="InterPro" id="IPR001841">
    <property type="entry name" value="Znf_RING"/>
</dbReference>
<dbReference type="PROSITE" id="PS50089">
    <property type="entry name" value="ZF_RING_2"/>
    <property type="match status" value="1"/>
</dbReference>
<dbReference type="PANTHER" id="PTHR15302:SF0">
    <property type="entry name" value="E3 UBIQUITIN-PROTEIN LIGASE RNF103"/>
    <property type="match status" value="1"/>
</dbReference>
<dbReference type="GO" id="GO:0008270">
    <property type="term" value="F:zinc ion binding"/>
    <property type="evidence" value="ECO:0007669"/>
    <property type="project" value="UniProtKB-KW"/>
</dbReference>
<accession>A0A813A3Z5</accession>
<dbReference type="OrthoDB" id="8062037at2759"/>
<dbReference type="Gene3D" id="3.30.40.10">
    <property type="entry name" value="Zinc/RING finger domain, C3HC4 (zinc finger)"/>
    <property type="match status" value="1"/>
</dbReference>
<dbReference type="InterPro" id="IPR013083">
    <property type="entry name" value="Znf_RING/FYVE/PHD"/>
</dbReference>
<feature type="non-terminal residue" evidence="3">
    <location>
        <position position="82"/>
    </location>
</feature>
<keyword evidence="1" id="KW-0862">Zinc</keyword>
<dbReference type="GO" id="GO:0036503">
    <property type="term" value="P:ERAD pathway"/>
    <property type="evidence" value="ECO:0007669"/>
    <property type="project" value="TreeGrafter"/>
</dbReference>
<sequence length="82" mass="8910">VRQAEKIEWEAGDVVTRLGASDPATDKTCICCLEDYQPNNQIALLPCGHVFHEECLACWSVSSAAAGRCCPTCRKSYSMGDV</sequence>
<evidence type="ECO:0000259" key="2">
    <source>
        <dbReference type="PROSITE" id="PS50089"/>
    </source>
</evidence>
<dbReference type="PANTHER" id="PTHR15302">
    <property type="entry name" value="E3 UBIQUITIN-PROTEIN LIGASE RNF103"/>
    <property type="match status" value="1"/>
</dbReference>
<dbReference type="Pfam" id="PF13639">
    <property type="entry name" value="zf-RING_2"/>
    <property type="match status" value="1"/>
</dbReference>
<dbReference type="EMBL" id="CAJNJA010053030">
    <property type="protein sequence ID" value="CAE7849021.1"/>
    <property type="molecule type" value="Genomic_DNA"/>
</dbReference>
<comment type="caution">
    <text evidence="3">The sequence shown here is derived from an EMBL/GenBank/DDBJ whole genome shotgun (WGS) entry which is preliminary data.</text>
</comment>
<keyword evidence="1" id="KW-0863">Zinc-finger</keyword>
<proteinExistence type="predicted"/>
<gene>
    <name evidence="3" type="primary">Rnf103</name>
    <name evidence="3" type="ORF">SNEC2469_LOCUS26242</name>
</gene>
<organism evidence="3 4">
    <name type="scientific">Symbiodinium necroappetens</name>
    <dbReference type="NCBI Taxonomy" id="1628268"/>
    <lineage>
        <taxon>Eukaryota</taxon>
        <taxon>Sar</taxon>
        <taxon>Alveolata</taxon>
        <taxon>Dinophyceae</taxon>
        <taxon>Suessiales</taxon>
        <taxon>Symbiodiniaceae</taxon>
        <taxon>Symbiodinium</taxon>
    </lineage>
</organism>
<dbReference type="Proteomes" id="UP000601435">
    <property type="component" value="Unassembled WGS sequence"/>
</dbReference>
<dbReference type="GO" id="GO:0005783">
    <property type="term" value="C:endoplasmic reticulum"/>
    <property type="evidence" value="ECO:0007669"/>
    <property type="project" value="TreeGrafter"/>
</dbReference>
<dbReference type="GO" id="GO:0016567">
    <property type="term" value="P:protein ubiquitination"/>
    <property type="evidence" value="ECO:0007669"/>
    <property type="project" value="InterPro"/>
</dbReference>
<dbReference type="SMART" id="SM00184">
    <property type="entry name" value="RING"/>
    <property type="match status" value="1"/>
</dbReference>
<name>A0A813A3Z5_9DINO</name>
<dbReference type="SUPFAM" id="SSF57850">
    <property type="entry name" value="RING/U-box"/>
    <property type="match status" value="1"/>
</dbReference>
<dbReference type="InterPro" id="IPR042494">
    <property type="entry name" value="RNF103"/>
</dbReference>
<keyword evidence="4" id="KW-1185">Reference proteome</keyword>
<protein>
    <submittedName>
        <fullName evidence="3">Rnf103 protein</fullName>
    </submittedName>
</protein>
<evidence type="ECO:0000313" key="3">
    <source>
        <dbReference type="EMBL" id="CAE7849021.1"/>
    </source>
</evidence>
<dbReference type="AlphaFoldDB" id="A0A813A3Z5"/>